<protein>
    <submittedName>
        <fullName evidence="1">Uncharacterized protein</fullName>
    </submittedName>
</protein>
<evidence type="ECO:0000313" key="1">
    <source>
        <dbReference type="EMBL" id="KAF7341495.1"/>
    </source>
</evidence>
<evidence type="ECO:0000313" key="2">
    <source>
        <dbReference type="Proteomes" id="UP000620124"/>
    </source>
</evidence>
<accession>A0A8H6XJJ1</accession>
<gene>
    <name evidence="1" type="ORF">MVEN_01886900</name>
</gene>
<reference evidence="1" key="1">
    <citation type="submission" date="2020-05" db="EMBL/GenBank/DDBJ databases">
        <title>Mycena genomes resolve the evolution of fungal bioluminescence.</title>
        <authorList>
            <person name="Tsai I.J."/>
        </authorList>
    </citation>
    <scope>NUCLEOTIDE SEQUENCE</scope>
    <source>
        <strain evidence="1">CCC161011</strain>
    </source>
</reference>
<dbReference type="Proteomes" id="UP000620124">
    <property type="component" value="Unassembled WGS sequence"/>
</dbReference>
<organism evidence="1 2">
    <name type="scientific">Mycena venus</name>
    <dbReference type="NCBI Taxonomy" id="2733690"/>
    <lineage>
        <taxon>Eukaryota</taxon>
        <taxon>Fungi</taxon>
        <taxon>Dikarya</taxon>
        <taxon>Basidiomycota</taxon>
        <taxon>Agaricomycotina</taxon>
        <taxon>Agaricomycetes</taxon>
        <taxon>Agaricomycetidae</taxon>
        <taxon>Agaricales</taxon>
        <taxon>Marasmiineae</taxon>
        <taxon>Mycenaceae</taxon>
        <taxon>Mycena</taxon>
    </lineage>
</organism>
<dbReference type="AlphaFoldDB" id="A0A8H6XJJ1"/>
<sequence length="485" mass="54990">MRASGLSALDNCHNFTIQGGTFNVGTPTEQPQSDFRFVNLGDLIFLDEIDTQNVTLLIKRKAEVLEIQRYRHPLLAQLFGFSCSSGLDALIYYDDMVTICQIRRIHGQSALASHYVPYEMSRHFKAAELYWKETTGKSFSDLPGTAWIRMSTGKLCLNIGVGFEQCWSIQSALQRSTQAKLPSLKLTENELHAKLLCALKLDEFHDMFTFSYRIYFSYGLPSSTKSITLPSIWIPSDCVDFKPGQMLTLRFPNHLTSNDIHMCSWTGFGLRHEVMLTGWTRVEYQGSHEHLYLGLMSVRLRLRREGNVMNWWLSQQNCVRKHLQNDLADVPLRLITGISFLCKLDPQLDNFTLRGTFMTGVPSDPVYLFLFSPQVEILDGQLTVINPADAEKYYWAFDPAGLHQLTNEVAENIGLPTPEFSIELSGPTFAQYEDAMIREFHAAKGFDPDSQDATIAMGYPLVDIEAMKRSAREASPHSTILLHTS</sequence>
<dbReference type="EMBL" id="JACAZI010000018">
    <property type="protein sequence ID" value="KAF7341495.1"/>
    <property type="molecule type" value="Genomic_DNA"/>
</dbReference>
<keyword evidence="2" id="KW-1185">Reference proteome</keyword>
<name>A0A8H6XJJ1_9AGAR</name>
<proteinExistence type="predicted"/>
<dbReference type="OrthoDB" id="2976114at2759"/>
<comment type="caution">
    <text evidence="1">The sequence shown here is derived from an EMBL/GenBank/DDBJ whole genome shotgun (WGS) entry which is preliminary data.</text>
</comment>